<evidence type="ECO:0000313" key="2">
    <source>
        <dbReference type="EMBL" id="MDX8052413.1"/>
    </source>
</evidence>
<feature type="compositionally biased region" description="Basic residues" evidence="1">
    <location>
        <begin position="9"/>
        <end position="21"/>
    </location>
</feature>
<organism evidence="2 3">
    <name type="scientific">Lentzea kristufekii</name>
    <dbReference type="NCBI Taxonomy" id="3095430"/>
    <lineage>
        <taxon>Bacteria</taxon>
        <taxon>Bacillati</taxon>
        <taxon>Actinomycetota</taxon>
        <taxon>Actinomycetes</taxon>
        <taxon>Pseudonocardiales</taxon>
        <taxon>Pseudonocardiaceae</taxon>
        <taxon>Lentzea</taxon>
    </lineage>
</organism>
<comment type="caution">
    <text evidence="2">The sequence shown here is derived from an EMBL/GenBank/DDBJ whole genome shotgun (WGS) entry which is preliminary data.</text>
</comment>
<feature type="region of interest" description="Disordered" evidence="1">
    <location>
        <begin position="1"/>
        <end position="38"/>
    </location>
</feature>
<sequence>MDDIENGSHKRSVRGFPRRQRLQQPPRSREDEREDDPVLLGEVERLFDGGDGATLITEFAASEGGQQVDFDANHDVFLAAAPECTKGGGILAAADVFTVSTTFVILESLRLDSGAGLRIHP</sequence>
<dbReference type="Proteomes" id="UP001271792">
    <property type="component" value="Unassembled WGS sequence"/>
</dbReference>
<name>A0ABU4TVS4_9PSEU</name>
<reference evidence="2 3" key="2">
    <citation type="submission" date="2023-11" db="EMBL/GenBank/DDBJ databases">
        <authorList>
            <person name="Lara A.C."/>
            <person name="Chronakova A."/>
        </authorList>
    </citation>
    <scope>NUCLEOTIDE SEQUENCE [LARGE SCALE GENOMIC DNA]</scope>
    <source>
        <strain evidence="2 3">BCCO 10_0798</strain>
    </source>
</reference>
<evidence type="ECO:0000256" key="1">
    <source>
        <dbReference type="SAM" id="MobiDB-lite"/>
    </source>
</evidence>
<evidence type="ECO:0000313" key="3">
    <source>
        <dbReference type="Proteomes" id="UP001271792"/>
    </source>
</evidence>
<keyword evidence="3" id="KW-1185">Reference proteome</keyword>
<protein>
    <submittedName>
        <fullName evidence="2">Uncharacterized protein</fullName>
    </submittedName>
</protein>
<gene>
    <name evidence="2" type="ORF">SK571_23760</name>
</gene>
<dbReference type="EMBL" id="JAXAVV010000011">
    <property type="protein sequence ID" value="MDX8052413.1"/>
    <property type="molecule type" value="Genomic_DNA"/>
</dbReference>
<accession>A0ABU4TVS4</accession>
<reference evidence="2 3" key="1">
    <citation type="submission" date="2023-11" db="EMBL/GenBank/DDBJ databases">
        <title>Lentzea sokolovensis, sp. nov., Lentzea kristufkii, sp. nov., and Lentzea miocenensis, sp. nov., rare actinobacteria from Sokolov Coal Basin, Miocene lacustrine sediment, Czech Republic.</title>
        <authorList>
            <person name="Lara A."/>
            <person name="Kotroba L."/>
            <person name="Nouioui I."/>
            <person name="Neumann-Schaal M."/>
            <person name="Mast Y."/>
            <person name="Chronakova A."/>
        </authorList>
    </citation>
    <scope>NUCLEOTIDE SEQUENCE [LARGE SCALE GENOMIC DNA]</scope>
    <source>
        <strain evidence="2 3">BCCO 10_0798</strain>
    </source>
</reference>
<proteinExistence type="predicted"/>
<dbReference type="RefSeq" id="WP_319986289.1">
    <property type="nucleotide sequence ID" value="NZ_JAXAVV010000011.1"/>
</dbReference>